<evidence type="ECO:0000313" key="3">
    <source>
        <dbReference type="Proteomes" id="UP000299102"/>
    </source>
</evidence>
<dbReference type="Proteomes" id="UP000299102">
    <property type="component" value="Unassembled WGS sequence"/>
</dbReference>
<feature type="compositionally biased region" description="Pro residues" evidence="1">
    <location>
        <begin position="48"/>
        <end position="62"/>
    </location>
</feature>
<dbReference type="AlphaFoldDB" id="A0A4C1WZ34"/>
<sequence>MQTGIDCEVAARGARVSGSAGGARTRLAAAALRAVRTPASCVARAVRRPPPVAARPPPPQLRRPPALGPALCLPRSRRPPRARARPRRAPRRPPVVRRDNIYTTIGPPQLSLWFIS</sequence>
<feature type="compositionally biased region" description="Basic residues" evidence="1">
    <location>
        <begin position="75"/>
        <end position="95"/>
    </location>
</feature>
<evidence type="ECO:0000313" key="2">
    <source>
        <dbReference type="EMBL" id="GBP56786.1"/>
    </source>
</evidence>
<accession>A0A4C1WZ34</accession>
<comment type="caution">
    <text evidence="2">The sequence shown here is derived from an EMBL/GenBank/DDBJ whole genome shotgun (WGS) entry which is preliminary data.</text>
</comment>
<gene>
    <name evidence="2" type="ORF">EVAR_91438_1</name>
</gene>
<reference evidence="2 3" key="1">
    <citation type="journal article" date="2019" name="Commun. Biol.">
        <title>The bagworm genome reveals a unique fibroin gene that provides high tensile strength.</title>
        <authorList>
            <person name="Kono N."/>
            <person name="Nakamura H."/>
            <person name="Ohtoshi R."/>
            <person name="Tomita M."/>
            <person name="Numata K."/>
            <person name="Arakawa K."/>
        </authorList>
    </citation>
    <scope>NUCLEOTIDE SEQUENCE [LARGE SCALE GENOMIC DNA]</scope>
</reference>
<organism evidence="2 3">
    <name type="scientific">Eumeta variegata</name>
    <name type="common">Bagworm moth</name>
    <name type="synonym">Eumeta japonica</name>
    <dbReference type="NCBI Taxonomy" id="151549"/>
    <lineage>
        <taxon>Eukaryota</taxon>
        <taxon>Metazoa</taxon>
        <taxon>Ecdysozoa</taxon>
        <taxon>Arthropoda</taxon>
        <taxon>Hexapoda</taxon>
        <taxon>Insecta</taxon>
        <taxon>Pterygota</taxon>
        <taxon>Neoptera</taxon>
        <taxon>Endopterygota</taxon>
        <taxon>Lepidoptera</taxon>
        <taxon>Glossata</taxon>
        <taxon>Ditrysia</taxon>
        <taxon>Tineoidea</taxon>
        <taxon>Psychidae</taxon>
        <taxon>Oiketicinae</taxon>
        <taxon>Eumeta</taxon>
    </lineage>
</organism>
<protein>
    <submittedName>
        <fullName evidence="2">Uncharacterized protein</fullName>
    </submittedName>
</protein>
<evidence type="ECO:0000256" key="1">
    <source>
        <dbReference type="SAM" id="MobiDB-lite"/>
    </source>
</evidence>
<feature type="region of interest" description="Disordered" evidence="1">
    <location>
        <begin position="44"/>
        <end position="99"/>
    </location>
</feature>
<dbReference type="EMBL" id="BGZK01000701">
    <property type="protein sequence ID" value="GBP56786.1"/>
    <property type="molecule type" value="Genomic_DNA"/>
</dbReference>
<keyword evidence="3" id="KW-1185">Reference proteome</keyword>
<feature type="compositionally biased region" description="Low complexity" evidence="1">
    <location>
        <begin position="63"/>
        <end position="74"/>
    </location>
</feature>
<proteinExistence type="predicted"/>
<name>A0A4C1WZ34_EUMVA</name>